<dbReference type="GO" id="GO:0016705">
    <property type="term" value="F:oxidoreductase activity, acting on paired donors, with incorporation or reduction of molecular oxygen"/>
    <property type="evidence" value="ECO:0007669"/>
    <property type="project" value="InterPro"/>
</dbReference>
<keyword evidence="6" id="KW-0503">Monooxygenase</keyword>
<sequence length="560" mass="63216">MAIHNNLLALGVLAFIGLNYLILKIYRHRSHVNRLRKQGVCITPGWSWVTGHLLVFARYARKFPRDITMAIVMNEMCLEFPKTETFIVDLWPFMNVAIMTYNAEAGLLVTSKYNLPKSPTTLDTVKAIAGGPNILTMNGSDWKYWRSLLNPGFSAASLVDHTSFIVDSVNVFCRALEEKAEKGIILLDDYAVKLTFDVIMKVVMDADINYQTSDHPFALALANTEAAPSVFEARKFNPLRPIREWYNGYKMQNFVTKSVKKRFEEMKLERLVSSNKKRTSQAKSVVGMTLDSYFNEMSSKQSLEGVELAPGFLNVVAYQTRMFLLAGNDTTSSTIVFIYNTIARNPEVAAQLRQEHETVFGPDVSTIGAQLKAKPALLNDCRYTLAVIKETLRLYPPVAINMRAGLPNVSIPTLDGDKVPTEGCSVMVQPYAMQINPRIWVRPKEFLPERWLVSSDHELYPPPNAYRPFDIGPRACIGQQLTLNEMRIVVIMTMRRFDIKPAYDEFDELARKNLGLLGKLKRGIVGEGIKTFDGDRAYQTVKTGTHPSDSYPCRIELLKG</sequence>
<keyword evidence="8" id="KW-0472">Membrane</keyword>
<reference evidence="9" key="1">
    <citation type="submission" date="2021-07" db="EMBL/GenBank/DDBJ databases">
        <authorList>
            <person name="Durling M."/>
        </authorList>
    </citation>
    <scope>NUCLEOTIDE SEQUENCE</scope>
</reference>
<accession>A0A9N9Q393</accession>
<evidence type="ECO:0000256" key="5">
    <source>
        <dbReference type="ARBA" id="ARBA00023004"/>
    </source>
</evidence>
<organism evidence="9 10">
    <name type="scientific">Hymenoscyphus albidus</name>
    <dbReference type="NCBI Taxonomy" id="595503"/>
    <lineage>
        <taxon>Eukaryota</taxon>
        <taxon>Fungi</taxon>
        <taxon>Dikarya</taxon>
        <taxon>Ascomycota</taxon>
        <taxon>Pezizomycotina</taxon>
        <taxon>Leotiomycetes</taxon>
        <taxon>Helotiales</taxon>
        <taxon>Helotiaceae</taxon>
        <taxon>Hymenoscyphus</taxon>
    </lineage>
</organism>
<dbReference type="GO" id="GO:0020037">
    <property type="term" value="F:heme binding"/>
    <property type="evidence" value="ECO:0007669"/>
    <property type="project" value="InterPro"/>
</dbReference>
<evidence type="ECO:0000256" key="1">
    <source>
        <dbReference type="ARBA" id="ARBA00010617"/>
    </source>
</evidence>
<dbReference type="PRINTS" id="PR00385">
    <property type="entry name" value="P450"/>
</dbReference>
<dbReference type="PRINTS" id="PR00463">
    <property type="entry name" value="EP450I"/>
</dbReference>
<keyword evidence="8" id="KW-1133">Transmembrane helix</keyword>
<proteinExistence type="inferred from homology"/>
<dbReference type="SUPFAM" id="SSF48264">
    <property type="entry name" value="Cytochrome P450"/>
    <property type="match status" value="1"/>
</dbReference>
<feature type="transmembrane region" description="Helical" evidence="8">
    <location>
        <begin position="6"/>
        <end position="26"/>
    </location>
</feature>
<dbReference type="InterPro" id="IPR001128">
    <property type="entry name" value="Cyt_P450"/>
</dbReference>
<dbReference type="Proteomes" id="UP000701801">
    <property type="component" value="Unassembled WGS sequence"/>
</dbReference>
<dbReference type="PANTHER" id="PTHR24291:SF50">
    <property type="entry name" value="BIFUNCTIONAL ALBAFLAVENONE MONOOXYGENASE_TERPENE SYNTHASE"/>
    <property type="match status" value="1"/>
</dbReference>
<dbReference type="AlphaFoldDB" id="A0A9N9Q393"/>
<dbReference type="InterPro" id="IPR002401">
    <property type="entry name" value="Cyt_P450_E_grp-I"/>
</dbReference>
<evidence type="ECO:0000256" key="8">
    <source>
        <dbReference type="SAM" id="Phobius"/>
    </source>
</evidence>
<comment type="cofactor">
    <cofactor evidence="7">
        <name>heme</name>
        <dbReference type="ChEBI" id="CHEBI:30413"/>
    </cofactor>
</comment>
<keyword evidence="4" id="KW-0560">Oxidoreductase</keyword>
<dbReference type="Pfam" id="PF00067">
    <property type="entry name" value="p450"/>
    <property type="match status" value="1"/>
</dbReference>
<evidence type="ECO:0008006" key="11">
    <source>
        <dbReference type="Google" id="ProtNLM"/>
    </source>
</evidence>
<keyword evidence="10" id="KW-1185">Reference proteome</keyword>
<dbReference type="GO" id="GO:0005506">
    <property type="term" value="F:iron ion binding"/>
    <property type="evidence" value="ECO:0007669"/>
    <property type="project" value="InterPro"/>
</dbReference>
<evidence type="ECO:0000256" key="2">
    <source>
        <dbReference type="ARBA" id="ARBA00022617"/>
    </source>
</evidence>
<evidence type="ECO:0000256" key="6">
    <source>
        <dbReference type="ARBA" id="ARBA00023033"/>
    </source>
</evidence>
<evidence type="ECO:0000313" key="9">
    <source>
        <dbReference type="EMBL" id="CAG8984148.1"/>
    </source>
</evidence>
<keyword evidence="8" id="KW-0812">Transmembrane</keyword>
<dbReference type="InterPro" id="IPR050196">
    <property type="entry name" value="Cytochrome_P450_Monoox"/>
</dbReference>
<gene>
    <name evidence="9" type="ORF">HYALB_00008149</name>
</gene>
<keyword evidence="3 7" id="KW-0479">Metal-binding</keyword>
<dbReference type="OrthoDB" id="10029320at2759"/>
<keyword evidence="5 7" id="KW-0408">Iron</keyword>
<feature type="binding site" description="axial binding residue" evidence="7">
    <location>
        <position position="476"/>
    </location>
    <ligand>
        <name>heme</name>
        <dbReference type="ChEBI" id="CHEBI:30413"/>
    </ligand>
    <ligandPart>
        <name>Fe</name>
        <dbReference type="ChEBI" id="CHEBI:18248"/>
    </ligandPart>
</feature>
<dbReference type="PANTHER" id="PTHR24291">
    <property type="entry name" value="CYTOCHROME P450 FAMILY 4"/>
    <property type="match status" value="1"/>
</dbReference>
<comment type="similarity">
    <text evidence="1">Belongs to the cytochrome P450 family.</text>
</comment>
<evidence type="ECO:0000256" key="4">
    <source>
        <dbReference type="ARBA" id="ARBA00023002"/>
    </source>
</evidence>
<name>A0A9N9Q393_9HELO</name>
<comment type="caution">
    <text evidence="9">The sequence shown here is derived from an EMBL/GenBank/DDBJ whole genome shotgun (WGS) entry which is preliminary data.</text>
</comment>
<dbReference type="EMBL" id="CAJVRM010000752">
    <property type="protein sequence ID" value="CAG8984148.1"/>
    <property type="molecule type" value="Genomic_DNA"/>
</dbReference>
<evidence type="ECO:0000256" key="3">
    <source>
        <dbReference type="ARBA" id="ARBA00022723"/>
    </source>
</evidence>
<dbReference type="InterPro" id="IPR036396">
    <property type="entry name" value="Cyt_P450_sf"/>
</dbReference>
<dbReference type="GO" id="GO:0004497">
    <property type="term" value="F:monooxygenase activity"/>
    <property type="evidence" value="ECO:0007669"/>
    <property type="project" value="UniProtKB-KW"/>
</dbReference>
<dbReference type="CDD" id="cd11051">
    <property type="entry name" value="CYP59-like"/>
    <property type="match status" value="1"/>
</dbReference>
<protein>
    <recommendedName>
        <fullName evidence="11">Cytochrome P450</fullName>
    </recommendedName>
</protein>
<keyword evidence="2 7" id="KW-0349">Heme</keyword>
<evidence type="ECO:0000313" key="10">
    <source>
        <dbReference type="Proteomes" id="UP000701801"/>
    </source>
</evidence>
<evidence type="ECO:0000256" key="7">
    <source>
        <dbReference type="PIRSR" id="PIRSR602401-1"/>
    </source>
</evidence>
<dbReference type="Gene3D" id="1.10.630.10">
    <property type="entry name" value="Cytochrome P450"/>
    <property type="match status" value="1"/>
</dbReference>